<reference evidence="2" key="1">
    <citation type="submission" date="2017-12" db="EMBL/GenBank/DDBJ databases">
        <authorList>
            <person name="Hurst M.R.H."/>
        </authorList>
    </citation>
    <scope>NUCLEOTIDE SEQUENCE</scope>
    <source>
        <strain evidence="2">UTEX 2505</strain>
    </source>
</reference>
<dbReference type="SUPFAM" id="SSF56672">
    <property type="entry name" value="DNA/RNA polymerases"/>
    <property type="match status" value="1"/>
</dbReference>
<evidence type="ECO:0000259" key="1">
    <source>
        <dbReference type="PROSITE" id="PS50878"/>
    </source>
</evidence>
<evidence type="ECO:0000313" key="2">
    <source>
        <dbReference type="EMBL" id="AUW36532.1"/>
    </source>
</evidence>
<dbReference type="PROSITE" id="PS50878">
    <property type="entry name" value="RT_POL"/>
    <property type="match status" value="1"/>
</dbReference>
<organism evidence="2">
    <name type="scientific">Haematococcus lacustris</name>
    <name type="common">Green alga</name>
    <name type="synonym">Haematococcus pluvialis</name>
    <dbReference type="NCBI Taxonomy" id="44745"/>
    <lineage>
        <taxon>Eukaryota</taxon>
        <taxon>Viridiplantae</taxon>
        <taxon>Chlorophyta</taxon>
        <taxon>core chlorophytes</taxon>
        <taxon>Chlorophyceae</taxon>
        <taxon>CS clade</taxon>
        <taxon>Chlamydomonadales</taxon>
        <taxon>Haematococcaceae</taxon>
        <taxon>Haematococcus</taxon>
    </lineage>
</organism>
<dbReference type="InterPro" id="IPR000477">
    <property type="entry name" value="RT_dom"/>
</dbReference>
<dbReference type="PANTHER" id="PTHR34047">
    <property type="entry name" value="NUCLEAR INTRON MATURASE 1, MITOCHONDRIAL-RELATED"/>
    <property type="match status" value="1"/>
</dbReference>
<geneLocation type="chloroplast" evidence="2"/>
<gene>
    <name evidence="2" type="ORF">SG3EUKT976594.1</name>
</gene>
<dbReference type="EMBL" id="MG677935">
    <property type="protein sequence ID" value="AUW36532.1"/>
    <property type="molecule type" value="Genomic_DNA"/>
</dbReference>
<keyword evidence="2" id="KW-0150">Chloroplast</keyword>
<dbReference type="InterPro" id="IPR043502">
    <property type="entry name" value="DNA/RNA_pol_sf"/>
</dbReference>
<dbReference type="InterPro" id="IPR051083">
    <property type="entry name" value="GrpII_Intron_Splice-Mob/Def"/>
</dbReference>
<accession>A0A2K9YRM8</accession>
<dbReference type="AlphaFoldDB" id="A0A2K9YRM8"/>
<dbReference type="Pfam" id="PF00078">
    <property type="entry name" value="RVT_1"/>
    <property type="match status" value="1"/>
</dbReference>
<proteinExistence type="predicted"/>
<name>A0A2K9YRM8_HAELA</name>
<sequence length="401" mass="46314">MKFYNNYSTINKMTRNIQKHNNSTQENRSLPRDPAITIDITKASGSMRTLVKNKINVLENIKRQVQVAIKRKQPIPIFNNLMPIVRSLEVLQLAYGNIKSNAGALTPGFTKNTADGFSISRILNIQQQLKENSYIFPHVRRIWIPKPIKGVEWTMETLFTRGRPLGIPEFDARVVQEAIRLVLDAIYEPIFESINCNYGFRPKKGSHNALYNIPQKTQGMTYAIEGDIKGAFDNLDHDILIKILSKRIQDDKFLNLIFKYCRAGFFDQLQNTTKDSLLGVPQGGIASPLLWNIYMHEFDKFILNDINDTMQAINKRQNRLPSPTSKQYKTAQTRNIKHQKIYDDLTKKKQRKIINLSLEDRIKATQALKNAKTARKLMLKTPSKKASRQSIRFHYVRYADD</sequence>
<dbReference type="CDD" id="cd01651">
    <property type="entry name" value="RT_G2_intron"/>
    <property type="match status" value="1"/>
</dbReference>
<feature type="domain" description="Reverse transcriptase" evidence="1">
    <location>
        <begin position="125"/>
        <end position="401"/>
    </location>
</feature>
<keyword evidence="2" id="KW-0934">Plastid</keyword>
<dbReference type="PANTHER" id="PTHR34047:SF8">
    <property type="entry name" value="PROTEIN YKFC"/>
    <property type="match status" value="1"/>
</dbReference>
<protein>
    <recommendedName>
        <fullName evidence="1">Reverse transcriptase domain-containing protein</fullName>
    </recommendedName>
</protein>